<dbReference type="InterPro" id="IPR036291">
    <property type="entry name" value="NAD(P)-bd_dom_sf"/>
</dbReference>
<dbReference type="InterPro" id="IPR057326">
    <property type="entry name" value="KR_dom"/>
</dbReference>
<sequence>MCSASLGINVVLITGGSSGLGEALARQFYNAGCRVILASRRLDELNRVRSNIMKNSKLVPFQNVYPPVVLKLDLADLQNVPSFADEAWKIYHRIDILVNNAGISYRGEVMTTNLEIDLKLMIVNYIGHTALTKCLLSAMVEQGNGHIVVISSVQGKLGIPFRSAYSASKHALEGFFDTLRAEVADYNVKVTVVSPGYIRTNLSVNALTGDGRVYGLTDPTTANGMSPNYAASEILESVAAEDEEVVIAGFGAKTAILLRALWPSMYFKIMNSRARRGRPNLLNKAKEQ</sequence>
<dbReference type="NCBIfam" id="NF004825">
    <property type="entry name" value="PRK06181.1"/>
    <property type="match status" value="1"/>
</dbReference>
<keyword evidence="2" id="KW-0560">Oxidoreductase</keyword>
<organism evidence="6 7">
    <name type="scientific">Artemia franciscana</name>
    <name type="common">Brine shrimp</name>
    <name type="synonym">Artemia sanfranciscana</name>
    <dbReference type="NCBI Taxonomy" id="6661"/>
    <lineage>
        <taxon>Eukaryota</taxon>
        <taxon>Metazoa</taxon>
        <taxon>Ecdysozoa</taxon>
        <taxon>Arthropoda</taxon>
        <taxon>Crustacea</taxon>
        <taxon>Branchiopoda</taxon>
        <taxon>Anostraca</taxon>
        <taxon>Artemiidae</taxon>
        <taxon>Artemia</taxon>
    </lineage>
</organism>
<dbReference type="Proteomes" id="UP001187531">
    <property type="component" value="Unassembled WGS sequence"/>
</dbReference>
<dbReference type="PROSITE" id="PS00061">
    <property type="entry name" value="ADH_SHORT"/>
    <property type="match status" value="1"/>
</dbReference>
<evidence type="ECO:0000256" key="4">
    <source>
        <dbReference type="RuleBase" id="RU000363"/>
    </source>
</evidence>
<gene>
    <name evidence="6" type="ORF">QYM36_012545</name>
</gene>
<keyword evidence="7" id="KW-1185">Reference proteome</keyword>
<evidence type="ECO:0000256" key="3">
    <source>
        <dbReference type="ARBA" id="ARBA00037096"/>
    </source>
</evidence>
<evidence type="ECO:0000256" key="1">
    <source>
        <dbReference type="ARBA" id="ARBA00006484"/>
    </source>
</evidence>
<dbReference type="GO" id="GO:0016491">
    <property type="term" value="F:oxidoreductase activity"/>
    <property type="evidence" value="ECO:0007669"/>
    <property type="project" value="UniProtKB-KW"/>
</dbReference>
<comment type="caution">
    <text evidence="6">The sequence shown here is derived from an EMBL/GenBank/DDBJ whole genome shotgun (WGS) entry which is preliminary data.</text>
</comment>
<dbReference type="PANTHER" id="PTHR44196">
    <property type="entry name" value="DEHYDROGENASE/REDUCTASE SDR FAMILY MEMBER 7B"/>
    <property type="match status" value="1"/>
</dbReference>
<dbReference type="PRINTS" id="PR00081">
    <property type="entry name" value="GDHRDH"/>
</dbReference>
<comment type="similarity">
    <text evidence="1 4">Belongs to the short-chain dehydrogenases/reductases (SDR) family.</text>
</comment>
<dbReference type="GO" id="GO:0016020">
    <property type="term" value="C:membrane"/>
    <property type="evidence" value="ECO:0007669"/>
    <property type="project" value="TreeGrafter"/>
</dbReference>
<dbReference type="EMBL" id="JAVRJZ010000016">
    <property type="protein sequence ID" value="KAK2711401.1"/>
    <property type="molecule type" value="Genomic_DNA"/>
</dbReference>
<dbReference type="CDD" id="cd05332">
    <property type="entry name" value="11beta-HSD1_like_SDR_c"/>
    <property type="match status" value="1"/>
</dbReference>
<dbReference type="Pfam" id="PF00106">
    <property type="entry name" value="adh_short"/>
    <property type="match status" value="1"/>
</dbReference>
<dbReference type="SMART" id="SM00822">
    <property type="entry name" value="PKS_KR"/>
    <property type="match status" value="1"/>
</dbReference>
<dbReference type="InterPro" id="IPR020904">
    <property type="entry name" value="Sc_DH/Rdtase_CS"/>
</dbReference>
<reference evidence="6" key="1">
    <citation type="submission" date="2023-07" db="EMBL/GenBank/DDBJ databases">
        <title>Chromosome-level genome assembly of Artemia franciscana.</title>
        <authorList>
            <person name="Jo E."/>
        </authorList>
    </citation>
    <scope>NUCLEOTIDE SEQUENCE</scope>
    <source>
        <tissue evidence="6">Whole body</tissue>
    </source>
</reference>
<accession>A0AA88L3J6</accession>
<dbReference type="SUPFAM" id="SSF51735">
    <property type="entry name" value="NAD(P)-binding Rossmann-fold domains"/>
    <property type="match status" value="1"/>
</dbReference>
<dbReference type="PANTHER" id="PTHR44196:SF1">
    <property type="entry name" value="DEHYDROGENASE_REDUCTASE SDR FAMILY MEMBER 7B"/>
    <property type="match status" value="1"/>
</dbReference>
<protein>
    <recommendedName>
        <fullName evidence="5">Ketoreductase domain-containing protein</fullName>
    </recommendedName>
</protein>
<name>A0AA88L3J6_ARTSF</name>
<dbReference type="AlphaFoldDB" id="A0AA88L3J6"/>
<proteinExistence type="inferred from homology"/>
<dbReference type="PRINTS" id="PR00080">
    <property type="entry name" value="SDRFAMILY"/>
</dbReference>
<feature type="domain" description="Ketoreductase" evidence="5">
    <location>
        <begin position="9"/>
        <end position="201"/>
    </location>
</feature>
<evidence type="ECO:0000259" key="5">
    <source>
        <dbReference type="SMART" id="SM00822"/>
    </source>
</evidence>
<evidence type="ECO:0000256" key="2">
    <source>
        <dbReference type="ARBA" id="ARBA00023002"/>
    </source>
</evidence>
<evidence type="ECO:0000313" key="7">
    <source>
        <dbReference type="Proteomes" id="UP001187531"/>
    </source>
</evidence>
<evidence type="ECO:0000313" key="6">
    <source>
        <dbReference type="EMBL" id="KAK2711401.1"/>
    </source>
</evidence>
<dbReference type="InterPro" id="IPR002347">
    <property type="entry name" value="SDR_fam"/>
</dbReference>
<dbReference type="GO" id="GO:0006629">
    <property type="term" value="P:lipid metabolic process"/>
    <property type="evidence" value="ECO:0007669"/>
    <property type="project" value="UniProtKB-ARBA"/>
</dbReference>
<comment type="function">
    <text evidence="3">Putative oxidoreductase.</text>
</comment>
<dbReference type="Gene3D" id="3.40.50.720">
    <property type="entry name" value="NAD(P)-binding Rossmann-like Domain"/>
    <property type="match status" value="1"/>
</dbReference>